<protein>
    <submittedName>
        <fullName evidence="1">Peptidase_M26_N domain-containing protein</fullName>
    </submittedName>
</protein>
<name>A0A183DLS7_9BILA</name>
<sequence>LTWLGDSKNKFDIINDFSGSSEETRTAHIVEDVNRNDDHTYNVISNVRSTQYQHIGYIKVEYNDTLVEVNRFSDL</sequence>
<reference evidence="1" key="1">
    <citation type="submission" date="2016-06" db="UniProtKB">
        <authorList>
            <consortium name="WormBaseParasite"/>
        </authorList>
    </citation>
    <scope>IDENTIFICATION</scope>
</reference>
<proteinExistence type="predicted"/>
<dbReference type="WBParaSite" id="GPUH_0000967901-mRNA-1">
    <property type="protein sequence ID" value="GPUH_0000967901-mRNA-1"/>
    <property type="gene ID" value="GPUH_0000967901"/>
</dbReference>
<dbReference type="AlphaFoldDB" id="A0A183DLS7"/>
<evidence type="ECO:0000313" key="1">
    <source>
        <dbReference type="WBParaSite" id="GPUH_0000967901-mRNA-1"/>
    </source>
</evidence>
<accession>A0A183DLS7</accession>
<organism evidence="1">
    <name type="scientific">Gongylonema pulchrum</name>
    <dbReference type="NCBI Taxonomy" id="637853"/>
    <lineage>
        <taxon>Eukaryota</taxon>
        <taxon>Metazoa</taxon>
        <taxon>Ecdysozoa</taxon>
        <taxon>Nematoda</taxon>
        <taxon>Chromadorea</taxon>
        <taxon>Rhabditida</taxon>
        <taxon>Spirurina</taxon>
        <taxon>Spiruromorpha</taxon>
        <taxon>Spiruroidea</taxon>
        <taxon>Gongylonematidae</taxon>
        <taxon>Gongylonema</taxon>
    </lineage>
</organism>